<evidence type="ECO:0000313" key="1">
    <source>
        <dbReference type="EMBL" id="OGB89739.1"/>
    </source>
</evidence>
<sequence>MNLMIPASISKKTLGMLAAYSPEKKPMIAAKKKKQKIDKAARHRARETKTCRSRRYFSLFSSLHLSNCSNPRAARKVRQKDVRKRYLTG</sequence>
<dbReference type="AlphaFoldDB" id="A0A1F4Q1I9"/>
<protein>
    <submittedName>
        <fullName evidence="1">Uncharacterized protein</fullName>
    </submittedName>
</protein>
<reference evidence="1 2" key="1">
    <citation type="journal article" date="2016" name="Nat. Commun.">
        <title>Thousands of microbial genomes shed light on interconnected biogeochemical processes in an aquifer system.</title>
        <authorList>
            <person name="Anantharaman K."/>
            <person name="Brown C.T."/>
            <person name="Hug L.A."/>
            <person name="Sharon I."/>
            <person name="Castelle C.J."/>
            <person name="Probst A.J."/>
            <person name="Thomas B.C."/>
            <person name="Singh A."/>
            <person name="Wilkins M.J."/>
            <person name="Karaoz U."/>
            <person name="Brodie E.L."/>
            <person name="Williams K.H."/>
            <person name="Hubbard S.S."/>
            <person name="Banfield J.F."/>
        </authorList>
    </citation>
    <scope>NUCLEOTIDE SEQUENCE [LARGE SCALE GENOMIC DNA]</scope>
</reference>
<dbReference type="EMBL" id="METM01000021">
    <property type="protein sequence ID" value="OGB89739.1"/>
    <property type="molecule type" value="Genomic_DNA"/>
</dbReference>
<organism evidence="1 2">
    <name type="scientific">candidate division WOR-1 bacterium RIFCSPHIGHO2_01_FULL_53_15</name>
    <dbReference type="NCBI Taxonomy" id="1802564"/>
    <lineage>
        <taxon>Bacteria</taxon>
        <taxon>Bacillati</taxon>
        <taxon>Saganbacteria</taxon>
    </lineage>
</organism>
<comment type="caution">
    <text evidence="1">The sequence shown here is derived from an EMBL/GenBank/DDBJ whole genome shotgun (WGS) entry which is preliminary data.</text>
</comment>
<evidence type="ECO:0000313" key="2">
    <source>
        <dbReference type="Proteomes" id="UP000178724"/>
    </source>
</evidence>
<name>A0A1F4Q1I9_UNCSA</name>
<gene>
    <name evidence="1" type="ORF">A2625_06435</name>
</gene>
<dbReference type="Proteomes" id="UP000178724">
    <property type="component" value="Unassembled WGS sequence"/>
</dbReference>
<accession>A0A1F4Q1I9</accession>
<proteinExistence type="predicted"/>